<protein>
    <submittedName>
        <fullName evidence="7">VP1 protein</fullName>
    </submittedName>
</protein>
<comment type="subcellular location">
    <subcellularLocation>
        <location evidence="1">Virion</location>
    </subcellularLocation>
</comment>
<dbReference type="Pfam" id="PF08398">
    <property type="entry name" value="Phospholip_A2_4"/>
    <property type="match status" value="1"/>
</dbReference>
<evidence type="ECO:0000256" key="3">
    <source>
        <dbReference type="ARBA" id="ARBA00022561"/>
    </source>
</evidence>
<feature type="compositionally biased region" description="Polar residues" evidence="5">
    <location>
        <begin position="320"/>
        <end position="331"/>
    </location>
</feature>
<keyword evidence="3" id="KW-0167">Capsid protein</keyword>
<dbReference type="Proteomes" id="UP001225604">
    <property type="component" value="Segment"/>
</dbReference>
<evidence type="ECO:0000313" key="8">
    <source>
        <dbReference type="Proteomes" id="UP001225604"/>
    </source>
</evidence>
<keyword evidence="4" id="KW-0946">Virion</keyword>
<evidence type="ECO:0000256" key="2">
    <source>
        <dbReference type="ARBA" id="ARBA00022431"/>
    </source>
</evidence>
<dbReference type="SUPFAM" id="SSF88645">
    <property type="entry name" value="ssDNA viruses"/>
    <property type="match status" value="1"/>
</dbReference>
<dbReference type="InterPro" id="IPR013607">
    <property type="entry name" value="Phospholipase_A2-like"/>
</dbReference>
<evidence type="ECO:0000256" key="4">
    <source>
        <dbReference type="ARBA" id="ARBA00022844"/>
    </source>
</evidence>
<feature type="domain" description="Phospholipase A2-like" evidence="6">
    <location>
        <begin position="174"/>
        <end position="229"/>
    </location>
</feature>
<organism evidence="7 8">
    <name type="scientific">Ambidensovirus sp</name>
    <dbReference type="NCBI Taxonomy" id="2050976"/>
    <lineage>
        <taxon>Viruses</taxon>
        <taxon>Monodnaviria</taxon>
        <taxon>Shotokuvirae</taxon>
        <taxon>Cossaviricota</taxon>
        <taxon>Quintoviricetes</taxon>
        <taxon>Piccovirales</taxon>
        <taxon>Parvoviridae</taxon>
        <taxon>Densovirinae</taxon>
        <taxon>Protoambidensovirus</taxon>
        <taxon>Protoambidensovirus incertum3</taxon>
    </lineage>
</organism>
<proteinExistence type="predicted"/>
<dbReference type="EMBL" id="MN784124">
    <property type="protein sequence ID" value="QHN64368.1"/>
    <property type="molecule type" value="Genomic_DNA"/>
</dbReference>
<dbReference type="InterPro" id="IPR016184">
    <property type="entry name" value="Capsid/spike_ssDNA_virus"/>
</dbReference>
<feature type="region of interest" description="Disordered" evidence="5">
    <location>
        <begin position="186"/>
        <end position="207"/>
    </location>
</feature>
<evidence type="ECO:0000256" key="5">
    <source>
        <dbReference type="SAM" id="MobiDB-lite"/>
    </source>
</evidence>
<sequence length="835" mass="91756">MSSYTSGLTHRARPGYRIIPESTATEDIELGTIGEETPLLSEGAIAAAEEAAIGLPEVAVGAAGALATHADVIYRNRYAFKSVLTGNYTDLKGNPLKQRNSIPDKIKQLGRGIFQGDFNRAFPDTLKLETEQEKTDLLRYYNHNRRLAGLSEAYPQGKGYAYAKSQKVLEAERRGLTVPGYKYLGPGNSLNRGQPTNQIDEDAKEHDEAYDKAKTSKEVSQADNKFVNKALDHVVNAINVKETPGNAFGAAIGAIGIGTKQAVEKHTGVIYPSVSGMPYRLFPHVIDDYNQRNENERKRILNDPDLRSRYYEYYEENLPLSDQEQPSTSNKRPAESNEAEPSRKIKNTRLSLTSQHRDKTVSSSGLEPNEGLVTDSPVEPDVEMRLPGTAQGTASGGAGSDGSKEVYTIERPFSHFGVSRSTYTKSHKFMIFGIANAVLGPANNAAGRVNRILTTCLAEIPWEVLPLYMNKSEFDLLPNGSRAVACNVKVIYRGTRIAFETSSTATAIATLNQVNNVQVAKGLNLTGYGLNRYYNTFETTQPMIPTATQPPRYAPITSGNQITYRGMVSDYYGENNNDPNFGNVGHYPHHQVGSWTFLRNYFCMYTQTSSSTADSPIVPQGGWPDLQSKISQYDGKTVVNQTLLDETYDFKIAPIKQVHNCIPIGYPLIPGIMPVNGNIPDMRRAEVNDYANPTASGKMTVTETQDPVTIEQTPTDLDMYQPIEKSQYYRVGPWGQADVQQQPSLHIGVQAVPALTTANLAGTINSWTDAMGYIDVIATLIVEHDSPTNFPYAAITNVPPSQAVFNIAGMPRNKPNRLNSTWSGMYPIGDTLGDV</sequence>
<keyword evidence="8" id="KW-1185">Reference proteome</keyword>
<dbReference type="InterPro" id="IPR036444">
    <property type="entry name" value="PLipase_A2_dom_sf"/>
</dbReference>
<evidence type="ECO:0000313" key="7">
    <source>
        <dbReference type="EMBL" id="QHN64368.1"/>
    </source>
</evidence>
<dbReference type="Pfam" id="PF02336">
    <property type="entry name" value="Denso_VP4"/>
    <property type="match status" value="1"/>
</dbReference>
<feature type="compositionally biased region" description="Polar residues" evidence="5">
    <location>
        <begin position="188"/>
        <end position="198"/>
    </location>
</feature>
<evidence type="ECO:0000256" key="1">
    <source>
        <dbReference type="ARBA" id="ARBA00004328"/>
    </source>
</evidence>
<dbReference type="Gene3D" id="1.20.90.10">
    <property type="entry name" value="Phospholipase A2 domain"/>
    <property type="match status" value="1"/>
</dbReference>
<feature type="compositionally biased region" description="Basic and acidic residues" evidence="5">
    <location>
        <begin position="332"/>
        <end position="343"/>
    </location>
</feature>
<reference evidence="7 8" key="1">
    <citation type="submission" date="2019-12" db="EMBL/GenBank/DDBJ databases">
        <title>Genomes of Novel members of previously described DNA and RNA virus families from a drill monkey in South-South, Nigeria.</title>
        <authorList>
            <person name="George U.E."/>
            <person name="Simsek C."/>
            <person name="Faleye T.O.C."/>
            <person name="Adewumi M.O."/>
            <person name="Arowolo O.A."/>
            <person name="Oragwa A.V."/>
            <person name="Adeniji J.A."/>
            <person name="Matthijnssens J."/>
        </authorList>
    </citation>
    <scope>NUCLEOTIDE SEQUENCE [LARGE SCALE GENOMIC DNA]</scope>
    <source>
        <strain evidence="7 8">NGR_2017_NHP_ADV</strain>
    </source>
</reference>
<name>A0ABX6IPC9_9VIRU</name>
<feature type="region of interest" description="Disordered" evidence="5">
    <location>
        <begin position="317"/>
        <end position="404"/>
    </location>
</feature>
<accession>A0ABX6IPC9</accession>
<dbReference type="InterPro" id="IPR003433">
    <property type="entry name" value="Capsid_VP4_densovirus"/>
</dbReference>
<evidence type="ECO:0000259" key="6">
    <source>
        <dbReference type="Pfam" id="PF08398"/>
    </source>
</evidence>
<keyword evidence="2" id="KW-1140">T=1 icosahedral capsid protein</keyword>